<dbReference type="PANTHER" id="PTHR43133">
    <property type="entry name" value="RNA POLYMERASE ECF-TYPE SIGMA FACTO"/>
    <property type="match status" value="1"/>
</dbReference>
<keyword evidence="4" id="KW-0238">DNA-binding</keyword>
<dbReference type="Pfam" id="PF08281">
    <property type="entry name" value="Sigma70_r4_2"/>
    <property type="match status" value="1"/>
</dbReference>
<dbReference type="PANTHER" id="PTHR43133:SF8">
    <property type="entry name" value="RNA POLYMERASE SIGMA FACTOR HI_1459-RELATED"/>
    <property type="match status" value="1"/>
</dbReference>
<dbReference type="Gene3D" id="1.10.10.10">
    <property type="entry name" value="Winged helix-like DNA-binding domain superfamily/Winged helix DNA-binding domain"/>
    <property type="match status" value="1"/>
</dbReference>
<dbReference type="InterPro" id="IPR013324">
    <property type="entry name" value="RNA_pol_sigma_r3/r4-like"/>
</dbReference>
<dbReference type="GO" id="GO:0003677">
    <property type="term" value="F:DNA binding"/>
    <property type="evidence" value="ECO:0007669"/>
    <property type="project" value="UniProtKB-KW"/>
</dbReference>
<evidence type="ECO:0000313" key="9">
    <source>
        <dbReference type="Proteomes" id="UP000596063"/>
    </source>
</evidence>
<evidence type="ECO:0000259" key="6">
    <source>
        <dbReference type="Pfam" id="PF04542"/>
    </source>
</evidence>
<dbReference type="Gene3D" id="1.10.1740.10">
    <property type="match status" value="1"/>
</dbReference>
<dbReference type="InterPro" id="IPR036388">
    <property type="entry name" value="WH-like_DNA-bd_sf"/>
</dbReference>
<evidence type="ECO:0000256" key="5">
    <source>
        <dbReference type="ARBA" id="ARBA00023163"/>
    </source>
</evidence>
<dbReference type="RefSeq" id="WP_198569087.1">
    <property type="nucleotide sequence ID" value="NZ_CP066167.1"/>
</dbReference>
<evidence type="ECO:0000259" key="7">
    <source>
        <dbReference type="Pfam" id="PF08281"/>
    </source>
</evidence>
<dbReference type="InterPro" id="IPR039425">
    <property type="entry name" value="RNA_pol_sigma-70-like"/>
</dbReference>
<feature type="domain" description="RNA polymerase sigma-70 region 2" evidence="6">
    <location>
        <begin position="28"/>
        <end position="96"/>
    </location>
</feature>
<keyword evidence="9" id="KW-1185">Reference proteome</keyword>
<evidence type="ECO:0000256" key="4">
    <source>
        <dbReference type="ARBA" id="ARBA00023125"/>
    </source>
</evidence>
<feature type="domain" description="RNA polymerase sigma factor 70 region 4 type 2" evidence="7">
    <location>
        <begin position="127"/>
        <end position="179"/>
    </location>
</feature>
<keyword evidence="3" id="KW-0731">Sigma factor</keyword>
<name>A0A7T4UQ11_9GAMM</name>
<sequence length="190" mass="21442">MLGVAGVVTDDELMRQLAEGDHSALGELVERHSARVLNLIYRIVLSKHEAEDLCQEVFLRLWRQAPSWQEDAKLSTWLHTVAHNLAINHVQRYQRRQLVDSEVVNSTLDADSAGHGRDPSSERDQRRDIAAVLLQLPENQRAALAFRYYRDLPVKDIAGIMSLSVKAVESLLGRGRARLKTLIQAQSESD</sequence>
<proteinExistence type="inferred from homology"/>
<dbReference type="SUPFAM" id="SSF88946">
    <property type="entry name" value="Sigma2 domain of RNA polymerase sigma factors"/>
    <property type="match status" value="1"/>
</dbReference>
<evidence type="ECO:0000256" key="3">
    <source>
        <dbReference type="ARBA" id="ARBA00023082"/>
    </source>
</evidence>
<dbReference type="KEGG" id="snan:I6N98_14705"/>
<dbReference type="Proteomes" id="UP000596063">
    <property type="component" value="Chromosome"/>
</dbReference>
<accession>A0A7T4UQ11</accession>
<dbReference type="InterPro" id="IPR014284">
    <property type="entry name" value="RNA_pol_sigma-70_dom"/>
</dbReference>
<dbReference type="CDD" id="cd06171">
    <property type="entry name" value="Sigma70_r4"/>
    <property type="match status" value="1"/>
</dbReference>
<dbReference type="InterPro" id="IPR013249">
    <property type="entry name" value="RNA_pol_sigma70_r4_t2"/>
</dbReference>
<dbReference type="EMBL" id="CP066167">
    <property type="protein sequence ID" value="QQD17588.1"/>
    <property type="molecule type" value="Genomic_DNA"/>
</dbReference>
<protein>
    <submittedName>
        <fullName evidence="8">Sigma-70 family RNA polymerase sigma factor</fullName>
    </submittedName>
</protein>
<evidence type="ECO:0000256" key="1">
    <source>
        <dbReference type="ARBA" id="ARBA00010641"/>
    </source>
</evidence>
<dbReference type="Pfam" id="PF04542">
    <property type="entry name" value="Sigma70_r2"/>
    <property type="match status" value="1"/>
</dbReference>
<dbReference type="InterPro" id="IPR013325">
    <property type="entry name" value="RNA_pol_sigma_r2"/>
</dbReference>
<gene>
    <name evidence="8" type="ORF">I6N98_14705</name>
</gene>
<comment type="similarity">
    <text evidence="1">Belongs to the sigma-70 factor family. ECF subfamily.</text>
</comment>
<dbReference type="GO" id="GO:0006352">
    <property type="term" value="P:DNA-templated transcription initiation"/>
    <property type="evidence" value="ECO:0007669"/>
    <property type="project" value="InterPro"/>
</dbReference>
<dbReference type="InterPro" id="IPR007627">
    <property type="entry name" value="RNA_pol_sigma70_r2"/>
</dbReference>
<dbReference type="GO" id="GO:0016987">
    <property type="term" value="F:sigma factor activity"/>
    <property type="evidence" value="ECO:0007669"/>
    <property type="project" value="UniProtKB-KW"/>
</dbReference>
<dbReference type="NCBIfam" id="TIGR02937">
    <property type="entry name" value="sigma70-ECF"/>
    <property type="match status" value="1"/>
</dbReference>
<keyword evidence="5" id="KW-0804">Transcription</keyword>
<evidence type="ECO:0000313" key="8">
    <source>
        <dbReference type="EMBL" id="QQD17588.1"/>
    </source>
</evidence>
<reference evidence="8 9" key="1">
    <citation type="submission" date="2020-12" db="EMBL/GenBank/DDBJ databases">
        <authorList>
            <person name="Shan Y."/>
        </authorList>
    </citation>
    <scope>NUCLEOTIDE SEQUENCE [LARGE SCALE GENOMIC DNA]</scope>
    <source>
        <strain evidence="9">csc3.9</strain>
    </source>
</reference>
<dbReference type="AlphaFoldDB" id="A0A7T4UQ11"/>
<keyword evidence="2" id="KW-0805">Transcription regulation</keyword>
<dbReference type="SUPFAM" id="SSF88659">
    <property type="entry name" value="Sigma3 and sigma4 domains of RNA polymerase sigma factors"/>
    <property type="match status" value="1"/>
</dbReference>
<evidence type="ECO:0000256" key="2">
    <source>
        <dbReference type="ARBA" id="ARBA00023015"/>
    </source>
</evidence>
<organism evidence="8 9">
    <name type="scientific">Spongiibacter nanhainus</name>
    <dbReference type="NCBI Taxonomy" id="2794344"/>
    <lineage>
        <taxon>Bacteria</taxon>
        <taxon>Pseudomonadati</taxon>
        <taxon>Pseudomonadota</taxon>
        <taxon>Gammaproteobacteria</taxon>
        <taxon>Cellvibrionales</taxon>
        <taxon>Spongiibacteraceae</taxon>
        <taxon>Spongiibacter</taxon>
    </lineage>
</organism>